<organism evidence="2 3">
    <name type="scientific">Nocardia vinacea</name>
    <dbReference type="NCBI Taxonomy" id="96468"/>
    <lineage>
        <taxon>Bacteria</taxon>
        <taxon>Bacillati</taxon>
        <taxon>Actinomycetota</taxon>
        <taxon>Actinomycetes</taxon>
        <taxon>Mycobacteriales</taxon>
        <taxon>Nocardiaceae</taxon>
        <taxon>Nocardia</taxon>
    </lineage>
</organism>
<dbReference type="Gene3D" id="3.10.129.10">
    <property type="entry name" value="Hotdog Thioesterase"/>
    <property type="match status" value="1"/>
</dbReference>
<name>A0ABZ1YTM3_9NOCA</name>
<dbReference type="InterPro" id="IPR029069">
    <property type="entry name" value="HotDog_dom_sf"/>
</dbReference>
<feature type="domain" description="FAS1-like dehydratase" evidence="1">
    <location>
        <begin position="7"/>
        <end position="129"/>
    </location>
</feature>
<accession>A0ABZ1YTM3</accession>
<gene>
    <name evidence="2" type="ORF">OG563_47510</name>
</gene>
<dbReference type="EMBL" id="CP109441">
    <property type="protein sequence ID" value="WUV46599.1"/>
    <property type="molecule type" value="Genomic_DNA"/>
</dbReference>
<dbReference type="InterPro" id="IPR039569">
    <property type="entry name" value="FAS1-like_DH_region"/>
</dbReference>
<evidence type="ECO:0000259" key="1">
    <source>
        <dbReference type="Pfam" id="PF13452"/>
    </source>
</evidence>
<protein>
    <submittedName>
        <fullName evidence="2">MaoC family dehydratase N-terminal domain-containing protein</fullName>
    </submittedName>
</protein>
<dbReference type="SUPFAM" id="SSF54637">
    <property type="entry name" value="Thioesterase/thiol ester dehydrase-isomerase"/>
    <property type="match status" value="1"/>
</dbReference>
<reference evidence="2" key="1">
    <citation type="submission" date="2022-10" db="EMBL/GenBank/DDBJ databases">
        <title>The complete genomes of actinobacterial strains from the NBC collection.</title>
        <authorList>
            <person name="Joergensen T.S."/>
            <person name="Alvarez Arevalo M."/>
            <person name="Sterndorff E.B."/>
            <person name="Faurdal D."/>
            <person name="Vuksanovic O."/>
            <person name="Mourched A.-S."/>
            <person name="Charusanti P."/>
            <person name="Shaw S."/>
            <person name="Blin K."/>
            <person name="Weber T."/>
        </authorList>
    </citation>
    <scope>NUCLEOTIDE SEQUENCE</scope>
    <source>
        <strain evidence="2">NBC_01482</strain>
    </source>
</reference>
<proteinExistence type="predicted"/>
<dbReference type="RefSeq" id="WP_329410463.1">
    <property type="nucleotide sequence ID" value="NZ_CP109441.1"/>
</dbReference>
<evidence type="ECO:0000313" key="2">
    <source>
        <dbReference type="EMBL" id="WUV46599.1"/>
    </source>
</evidence>
<keyword evidence="3" id="KW-1185">Reference proteome</keyword>
<dbReference type="Pfam" id="PF13452">
    <property type="entry name" value="FAS1_DH_region"/>
    <property type="match status" value="1"/>
</dbReference>
<evidence type="ECO:0000313" key="3">
    <source>
        <dbReference type="Proteomes" id="UP001432062"/>
    </source>
</evidence>
<sequence length="150" mass="16516">MPDLDKFAGTRGEPFTMPIERGKVREFARATRAQHPAFLEDTNPTIPPTFLMTAVYWQEPRHFALGGLRLDIHRGLQAGQAFTFHGPPPRAGDQLTALQRVDSVEHKTGRRGGDLTFIAIVTEFRDPTGALRAESRTTLVQTSHAVGAGI</sequence>
<dbReference type="Proteomes" id="UP001432062">
    <property type="component" value="Chromosome"/>
</dbReference>